<dbReference type="SUPFAM" id="SSF52047">
    <property type="entry name" value="RNI-like"/>
    <property type="match status" value="1"/>
</dbReference>
<dbReference type="RefSeq" id="XP_026606616.1">
    <property type="nucleotide sequence ID" value="XM_026745750.1"/>
</dbReference>
<reference evidence="1 2" key="1">
    <citation type="journal article" date="2018" name="IMA Fungus">
        <title>IMA Genome-F 9: Draft genome sequence of Annulohypoxylon stygium, Aspergillus mulundensis, Berkeleyomyces basicola (syn. Thielaviopsis basicola), Ceratocystis smalleyi, two Cercospora beticola strains, Coleophoma cylindrospora, Fusarium fracticaudum, Phialophora cf. hyalina, and Morchella septimelata.</title>
        <authorList>
            <person name="Wingfield B.D."/>
            <person name="Bills G.F."/>
            <person name="Dong Y."/>
            <person name="Huang W."/>
            <person name="Nel W.J."/>
            <person name="Swalarsk-Parry B.S."/>
            <person name="Vaghefi N."/>
            <person name="Wilken P.M."/>
            <person name="An Z."/>
            <person name="de Beer Z.W."/>
            <person name="De Vos L."/>
            <person name="Chen L."/>
            <person name="Duong T.A."/>
            <person name="Gao Y."/>
            <person name="Hammerbacher A."/>
            <person name="Kikkert J.R."/>
            <person name="Li Y."/>
            <person name="Li H."/>
            <person name="Li K."/>
            <person name="Li Q."/>
            <person name="Liu X."/>
            <person name="Ma X."/>
            <person name="Naidoo K."/>
            <person name="Pethybridge S.J."/>
            <person name="Sun J."/>
            <person name="Steenkamp E.T."/>
            <person name="van der Nest M.A."/>
            <person name="van Wyk S."/>
            <person name="Wingfield M.J."/>
            <person name="Xiong C."/>
            <person name="Yue Q."/>
            <person name="Zhang X."/>
        </authorList>
    </citation>
    <scope>NUCLEOTIDE SEQUENCE [LARGE SCALE GENOMIC DNA]</scope>
    <source>
        <strain evidence="1 2">DSM 5745</strain>
    </source>
</reference>
<comment type="caution">
    <text evidence="1">The sequence shown here is derived from an EMBL/GenBank/DDBJ whole genome shotgun (WGS) entry which is preliminary data.</text>
</comment>
<dbReference type="GeneID" id="38114104"/>
<gene>
    <name evidence="1" type="ORF">DSM5745_03734</name>
</gene>
<dbReference type="STRING" id="1810919.A0A3D8SLF5"/>
<evidence type="ECO:0000313" key="2">
    <source>
        <dbReference type="Proteomes" id="UP000256690"/>
    </source>
</evidence>
<protein>
    <recommendedName>
        <fullName evidence="3">F-box domain-containing protein</fullName>
    </recommendedName>
</protein>
<sequence length="503" mass="57572">MSLVLRTKRKKDWSGLSRAVEAPAHLLAHVRTIETFMDRYKEREAPYHRVRPPNEHSNDPRTYGKLHFLSSTLLQVLAKCEPGTLERFSWRLGTCVPRELLGRSGILARTQKRLQTIYLETAGLAGHLYEQISLSAFKNLRSLSWRKVSTTDMSQLCLALQQNSSHLVHLELRESVGEIQQVATKLAGLENITFPALKDLSLGMRFPTEQVQKLSSVFAFHKLRSLKLHLCKGWQELLLSISNQDIGLKSFIIRLDRPSDMIRKAYREHSATTILAHSAKSLHALSVFIAAFSCLEELQVRCSFRLGNSLPLWRSAFGHRETLRRFVFTEEDHFVTRDEIEACGLMASPPEDLLSELAVEFLEVCCPDFGSLKRLLSQGRIRNHIRILHLRVNRSVQDKESDATSVSPDDRYPNPWSSLRLFMDWALGSDGPPLLEGIGYQDERYKFYDSLVLFRKRKQSIFSEAGYYPVLENARSTWEFLDKERDAAGSDARQGWNQVRGTA</sequence>
<dbReference type="Gene3D" id="3.80.10.10">
    <property type="entry name" value="Ribonuclease Inhibitor"/>
    <property type="match status" value="1"/>
</dbReference>
<dbReference type="EMBL" id="PVWQ01000003">
    <property type="protein sequence ID" value="RDW87092.1"/>
    <property type="molecule type" value="Genomic_DNA"/>
</dbReference>
<proteinExistence type="predicted"/>
<accession>A0A3D8SLF5</accession>
<evidence type="ECO:0008006" key="3">
    <source>
        <dbReference type="Google" id="ProtNLM"/>
    </source>
</evidence>
<dbReference type="OrthoDB" id="1720422at2759"/>
<name>A0A3D8SLF5_9EURO</name>
<organism evidence="1 2">
    <name type="scientific">Aspergillus mulundensis</name>
    <dbReference type="NCBI Taxonomy" id="1810919"/>
    <lineage>
        <taxon>Eukaryota</taxon>
        <taxon>Fungi</taxon>
        <taxon>Dikarya</taxon>
        <taxon>Ascomycota</taxon>
        <taxon>Pezizomycotina</taxon>
        <taxon>Eurotiomycetes</taxon>
        <taxon>Eurotiomycetidae</taxon>
        <taxon>Eurotiales</taxon>
        <taxon>Aspergillaceae</taxon>
        <taxon>Aspergillus</taxon>
        <taxon>Aspergillus subgen. Nidulantes</taxon>
    </lineage>
</organism>
<dbReference type="Proteomes" id="UP000256690">
    <property type="component" value="Unassembled WGS sequence"/>
</dbReference>
<evidence type="ECO:0000313" key="1">
    <source>
        <dbReference type="EMBL" id="RDW87092.1"/>
    </source>
</evidence>
<keyword evidence="2" id="KW-1185">Reference proteome</keyword>
<dbReference type="AlphaFoldDB" id="A0A3D8SLF5"/>
<dbReference type="InterPro" id="IPR032675">
    <property type="entry name" value="LRR_dom_sf"/>
</dbReference>